<evidence type="ECO:0000313" key="5">
    <source>
        <dbReference type="Proteomes" id="UP000807353"/>
    </source>
</evidence>
<dbReference type="InterPro" id="IPR032675">
    <property type="entry name" value="LRR_dom_sf"/>
</dbReference>
<feature type="compositionally biased region" description="Polar residues" evidence="3">
    <location>
        <begin position="462"/>
        <end position="471"/>
    </location>
</feature>
<dbReference type="InterPro" id="IPR003591">
    <property type="entry name" value="Leu-rich_rpt_typical-subtyp"/>
</dbReference>
<organism evidence="4 5">
    <name type="scientific">Collybia nuda</name>
    <dbReference type="NCBI Taxonomy" id="64659"/>
    <lineage>
        <taxon>Eukaryota</taxon>
        <taxon>Fungi</taxon>
        <taxon>Dikarya</taxon>
        <taxon>Basidiomycota</taxon>
        <taxon>Agaricomycotina</taxon>
        <taxon>Agaricomycetes</taxon>
        <taxon>Agaricomycetidae</taxon>
        <taxon>Agaricales</taxon>
        <taxon>Tricholomatineae</taxon>
        <taxon>Clitocybaceae</taxon>
        <taxon>Collybia</taxon>
    </lineage>
</organism>
<feature type="region of interest" description="Disordered" evidence="3">
    <location>
        <begin position="329"/>
        <end position="380"/>
    </location>
</feature>
<dbReference type="Gene3D" id="3.80.10.10">
    <property type="entry name" value="Ribonuclease Inhibitor"/>
    <property type="match status" value="2"/>
</dbReference>
<feature type="compositionally biased region" description="Polar residues" evidence="3">
    <location>
        <begin position="362"/>
        <end position="380"/>
    </location>
</feature>
<dbReference type="SUPFAM" id="SSF52058">
    <property type="entry name" value="L domain-like"/>
    <property type="match status" value="1"/>
</dbReference>
<gene>
    <name evidence="4" type="ORF">BDZ94DRAFT_1259849</name>
</gene>
<dbReference type="EMBL" id="MU150266">
    <property type="protein sequence ID" value="KAF9463003.1"/>
    <property type="molecule type" value="Genomic_DNA"/>
</dbReference>
<name>A0A9P5Y659_9AGAR</name>
<feature type="compositionally biased region" description="Low complexity" evidence="3">
    <location>
        <begin position="242"/>
        <end position="252"/>
    </location>
</feature>
<dbReference type="PANTHER" id="PTHR47566:SF1">
    <property type="entry name" value="PROTEIN NUD1"/>
    <property type="match status" value="1"/>
</dbReference>
<evidence type="ECO:0000313" key="4">
    <source>
        <dbReference type="EMBL" id="KAF9463003.1"/>
    </source>
</evidence>
<comment type="caution">
    <text evidence="4">The sequence shown here is derived from an EMBL/GenBank/DDBJ whole genome shotgun (WGS) entry which is preliminary data.</text>
</comment>
<dbReference type="PROSITE" id="PS51450">
    <property type="entry name" value="LRR"/>
    <property type="match status" value="5"/>
</dbReference>
<evidence type="ECO:0008006" key="6">
    <source>
        <dbReference type="Google" id="ProtNLM"/>
    </source>
</evidence>
<feature type="region of interest" description="Disordered" evidence="3">
    <location>
        <begin position="553"/>
        <end position="572"/>
    </location>
</feature>
<accession>A0A9P5Y659</accession>
<dbReference type="GO" id="GO:0035591">
    <property type="term" value="F:signaling adaptor activity"/>
    <property type="evidence" value="ECO:0007669"/>
    <property type="project" value="TreeGrafter"/>
</dbReference>
<keyword evidence="2" id="KW-0677">Repeat</keyword>
<feature type="region of interest" description="Disordered" evidence="3">
    <location>
        <begin position="613"/>
        <end position="677"/>
    </location>
</feature>
<feature type="compositionally biased region" description="Low complexity" evidence="3">
    <location>
        <begin position="749"/>
        <end position="758"/>
    </location>
</feature>
<feature type="region of interest" description="Disordered" evidence="3">
    <location>
        <begin position="873"/>
        <end position="913"/>
    </location>
</feature>
<proteinExistence type="predicted"/>
<sequence length="1421" mass="155719">MQEASPHSPPAWQTEELQDEWIELDGDASDDDNLTYGTRSISLTTALPTYIHTNDDEKDNEASRELSPVPVGTFLIRDDVQNVPLLPKTPGRQKKGIIKDFFSPMPLERMFEPPSPPEAYNTISQPMVATVMPPTSQAQLEHSVGEDEIIETDMADMASFHGRKASIACQFTFAVPREPSLNPNNGISGAFPQAHSTPNPPFAPTDVPPVTDPRLRLFQFQYDTYTREHLSAMVDSIAINTPSGTGSTPSPTNFSHGLSRVSEVSGSAGMSHLRSTKRVKLSPRSDFYGEGAGAGASIARPRVQIKDYVGESRSLMQQIKQARDFSTISTVASSQEDSPAQHGNSEQQPPVRRRPSHLAIPGSNSNLSSESTTPKGESYSSLTYRQQAAALMAQIKSDMKGQKRLFSGETDVSSTTSQADDKFISFSRSPSPDALSAHLPPSSPPGVGELGQHSVDYKRSLSIRSNTSRGKSTPRKIVHRTPSSNEIKDNLVHQVSNLSVQDRSTIQDHGDGVPLISGTVSHLPAPSSLAPPSYPSSSLRAGTNEDLNRFVSSSTASGTTLTSGSAPSFVKHPGPAHIRTIAPTDLPQLPDRLGDMLFDKVMMKWVKNTAQATGVGGGLDDYIPPEDMSEDPFGDIESLRDDSRGRESGHLSLDVSERLDHPGEMSRIDEQSETDDEEEIELTSFSTDDPSALVVDVMTGVNTEMIDDDDQTTDSDDDDEAVAGTDIHEVDYDSDDALHRSISLSEQYSPLQPSTQLPTPLPSFNTPYRGNSLPTSAATPVVRSALKSQATTPTSALKDPSRRNYQTPSYSKGHRRSVSFSDGKREGPIQGLSQTSAEDGIAGTDTSMMAGMSTANGIVQSVRSKRIARMMNALEDPDFDESPSKTSSSSGRPEELQALPSRHPSSANSDDASRRIFSRSRTHRLSFAGDGNHANATFLTECSFGVAHDRLVEVITDVQPFVPHWDELSSIDLSNKKLESVARLKEFLPRLDALSLTSNQLAWLSGVPGTVRTLSVASNMLTGITSYSHLLNLENLDISRNDVESLRQLACLRHLRELKADGNKITSIDGLQRMDGLVKLSLQDNSIQSIDLTQYRWTRLEMLNMSRNRLNKIRGLASLQALIALNIDNNEAGELEGDGSMPKLRILRVSGNRLHQLQVVGMPNLRTLYADNNSLSTLVKVDRLTKLENLSLRNQSGRGGLNLLTRDVRDVKRLYLSGNPLNDGFLKESCYNLLYLELAACRLTALPEDLSKLVPNLRVLNLNYNFLEDARPLEGLTRLRKLTIIGSRLKGTKPLIRLLQRMPDVEMLDFRMNPCTLGWYLPLLVKDVPGALQPSEGNEDGRGERAATGWAELDSKFRRDLPDESYIGRLAYRGLIMKACPRIRMLDGVEVTEKERRKAHHLLQGILGKGKKKGKGTVVSQ</sequence>
<dbReference type="GO" id="GO:0031028">
    <property type="term" value="P:septation initiation signaling"/>
    <property type="evidence" value="ECO:0007669"/>
    <property type="project" value="TreeGrafter"/>
</dbReference>
<feature type="compositionally biased region" description="Polar residues" evidence="3">
    <location>
        <begin position="764"/>
        <end position="778"/>
    </location>
</feature>
<keyword evidence="1" id="KW-0433">Leucine-rich repeat</keyword>
<dbReference type="PANTHER" id="PTHR47566">
    <property type="match status" value="1"/>
</dbReference>
<evidence type="ECO:0000256" key="1">
    <source>
        <dbReference type="ARBA" id="ARBA00022614"/>
    </source>
</evidence>
<feature type="region of interest" description="Disordered" evidence="3">
    <location>
        <begin position="746"/>
        <end position="848"/>
    </location>
</feature>
<keyword evidence="5" id="KW-1185">Reference proteome</keyword>
<dbReference type="OrthoDB" id="7451790at2759"/>
<feature type="compositionally biased region" description="Acidic residues" evidence="3">
    <location>
        <begin position="623"/>
        <end position="634"/>
    </location>
</feature>
<dbReference type="SMART" id="SM00365">
    <property type="entry name" value="LRR_SD22"/>
    <property type="match status" value="6"/>
</dbReference>
<dbReference type="InterPro" id="IPR001611">
    <property type="entry name" value="Leu-rich_rpt"/>
</dbReference>
<evidence type="ECO:0000256" key="3">
    <source>
        <dbReference type="SAM" id="MobiDB-lite"/>
    </source>
</evidence>
<dbReference type="GO" id="GO:0061499">
    <property type="term" value="C:outer plaque of mitotic spindle pole body"/>
    <property type="evidence" value="ECO:0007669"/>
    <property type="project" value="TreeGrafter"/>
</dbReference>
<dbReference type="InterPro" id="IPR052574">
    <property type="entry name" value="CDIRP"/>
</dbReference>
<feature type="compositionally biased region" description="Polar residues" evidence="3">
    <location>
        <begin position="786"/>
        <end position="795"/>
    </location>
</feature>
<protein>
    <recommendedName>
        <fullName evidence="6">Septation initiation network scaffold protein cdc11</fullName>
    </recommendedName>
</protein>
<dbReference type="Proteomes" id="UP000807353">
    <property type="component" value="Unassembled WGS sequence"/>
</dbReference>
<feature type="compositionally biased region" description="Low complexity" evidence="3">
    <location>
        <begin position="429"/>
        <end position="440"/>
    </location>
</feature>
<reference evidence="4" key="1">
    <citation type="submission" date="2020-11" db="EMBL/GenBank/DDBJ databases">
        <authorList>
            <consortium name="DOE Joint Genome Institute"/>
            <person name="Ahrendt S."/>
            <person name="Riley R."/>
            <person name="Andreopoulos W."/>
            <person name="Labutti K."/>
            <person name="Pangilinan J."/>
            <person name="Ruiz-Duenas F.J."/>
            <person name="Barrasa J.M."/>
            <person name="Sanchez-Garcia M."/>
            <person name="Camarero S."/>
            <person name="Miyauchi S."/>
            <person name="Serrano A."/>
            <person name="Linde D."/>
            <person name="Babiker R."/>
            <person name="Drula E."/>
            <person name="Ayuso-Fernandez I."/>
            <person name="Pacheco R."/>
            <person name="Padilla G."/>
            <person name="Ferreira P."/>
            <person name="Barriuso J."/>
            <person name="Kellner H."/>
            <person name="Castanera R."/>
            <person name="Alfaro M."/>
            <person name="Ramirez L."/>
            <person name="Pisabarro A.G."/>
            <person name="Kuo A."/>
            <person name="Tritt A."/>
            <person name="Lipzen A."/>
            <person name="He G."/>
            <person name="Yan M."/>
            <person name="Ng V."/>
            <person name="Cullen D."/>
            <person name="Martin F."/>
            <person name="Rosso M.-N."/>
            <person name="Henrissat B."/>
            <person name="Hibbett D."/>
            <person name="Martinez A.T."/>
            <person name="Grigoriev I.V."/>
        </authorList>
    </citation>
    <scope>NUCLEOTIDE SEQUENCE</scope>
    <source>
        <strain evidence="4">CBS 247.69</strain>
    </source>
</reference>
<feature type="compositionally biased region" description="Polar residues" evidence="3">
    <location>
        <begin position="329"/>
        <end position="348"/>
    </location>
</feature>
<feature type="compositionally biased region" description="Low complexity" evidence="3">
    <location>
        <begin position="553"/>
        <end position="568"/>
    </location>
</feature>
<evidence type="ECO:0000256" key="2">
    <source>
        <dbReference type="ARBA" id="ARBA00022737"/>
    </source>
</evidence>
<dbReference type="SMART" id="SM00369">
    <property type="entry name" value="LRR_TYP"/>
    <property type="match status" value="6"/>
</dbReference>
<feature type="region of interest" description="Disordered" evidence="3">
    <location>
        <begin position="423"/>
        <end position="486"/>
    </location>
</feature>
<dbReference type="GO" id="GO:1902412">
    <property type="term" value="P:regulation of mitotic cytokinesis"/>
    <property type="evidence" value="ECO:0007669"/>
    <property type="project" value="TreeGrafter"/>
</dbReference>
<feature type="compositionally biased region" description="Basic and acidic residues" evidence="3">
    <location>
        <begin position="637"/>
        <end position="670"/>
    </location>
</feature>
<feature type="region of interest" description="Disordered" evidence="3">
    <location>
        <begin position="242"/>
        <end position="279"/>
    </location>
</feature>